<name>A0A7S4LGJ0_9EUGL</name>
<protein>
    <submittedName>
        <fullName evidence="1">Uncharacterized protein</fullName>
    </submittedName>
</protein>
<proteinExistence type="predicted"/>
<organism evidence="1">
    <name type="scientific">Eutreptiella gymnastica</name>
    <dbReference type="NCBI Taxonomy" id="73025"/>
    <lineage>
        <taxon>Eukaryota</taxon>
        <taxon>Discoba</taxon>
        <taxon>Euglenozoa</taxon>
        <taxon>Euglenida</taxon>
        <taxon>Spirocuta</taxon>
        <taxon>Euglenophyceae</taxon>
        <taxon>Eutreptiales</taxon>
        <taxon>Eutreptiaceae</taxon>
        <taxon>Eutreptiella</taxon>
    </lineage>
</organism>
<evidence type="ECO:0000313" key="1">
    <source>
        <dbReference type="EMBL" id="CAE0827916.1"/>
    </source>
</evidence>
<sequence length="107" mass="11742">MSTSILLDSWVTIPTTMAMSVYIDFCLQKSLLSCIFHIAMQFILFLSPPQPWGHDTPEPRVFHRGGRAHIRQPVCGVLSSGVPNAFPNPSVRSTGAWRDASCTGPAQ</sequence>
<accession>A0A7S4LGJ0</accession>
<gene>
    <name evidence="1" type="ORF">EGYM00163_LOCUS39178</name>
</gene>
<dbReference type="EMBL" id="HBJA01113470">
    <property type="protein sequence ID" value="CAE0827916.1"/>
    <property type="molecule type" value="Transcribed_RNA"/>
</dbReference>
<dbReference type="AlphaFoldDB" id="A0A7S4LGJ0"/>
<reference evidence="1" key="1">
    <citation type="submission" date="2021-01" db="EMBL/GenBank/DDBJ databases">
        <authorList>
            <person name="Corre E."/>
            <person name="Pelletier E."/>
            <person name="Niang G."/>
            <person name="Scheremetjew M."/>
            <person name="Finn R."/>
            <person name="Kale V."/>
            <person name="Holt S."/>
            <person name="Cochrane G."/>
            <person name="Meng A."/>
            <person name="Brown T."/>
            <person name="Cohen L."/>
        </authorList>
    </citation>
    <scope>NUCLEOTIDE SEQUENCE</scope>
    <source>
        <strain evidence="1">CCMP1594</strain>
    </source>
</reference>